<evidence type="ECO:0000313" key="10">
    <source>
        <dbReference type="EMBL" id="GAA3707786.1"/>
    </source>
</evidence>
<comment type="subcellular location">
    <subcellularLocation>
        <location evidence="1 9">Cell membrane</location>
        <topology evidence="1 9">Single-pass membrane protein</topology>
    </subcellularLocation>
</comment>
<evidence type="ECO:0000313" key="11">
    <source>
        <dbReference type="Proteomes" id="UP001501479"/>
    </source>
</evidence>
<organism evidence="10 11">
    <name type="scientific">Oceanisphaera sediminis</name>
    <dbReference type="NCBI Taxonomy" id="981381"/>
    <lineage>
        <taxon>Bacteria</taxon>
        <taxon>Pseudomonadati</taxon>
        <taxon>Pseudomonadota</taxon>
        <taxon>Gammaproteobacteria</taxon>
        <taxon>Aeromonadales</taxon>
        <taxon>Aeromonadaceae</taxon>
        <taxon>Oceanisphaera</taxon>
    </lineage>
</organism>
<protein>
    <recommendedName>
        <fullName evidence="9">Sec-independent protein translocase protein TatA</fullName>
    </recommendedName>
</protein>
<dbReference type="HAMAP" id="MF_00236">
    <property type="entry name" value="TatA_E"/>
    <property type="match status" value="1"/>
</dbReference>
<dbReference type="RefSeq" id="WP_344963616.1">
    <property type="nucleotide sequence ID" value="NZ_BAABDS010000022.1"/>
</dbReference>
<evidence type="ECO:0000256" key="8">
    <source>
        <dbReference type="ARBA" id="ARBA00023136"/>
    </source>
</evidence>
<accession>A0ABP7DQP6</accession>
<name>A0ABP7DQP6_9GAMM</name>
<comment type="caution">
    <text evidence="10">The sequence shown here is derived from an EMBL/GenBank/DDBJ whole genome shotgun (WGS) entry which is preliminary data.</text>
</comment>
<keyword evidence="7 9" id="KW-0811">Translocation</keyword>
<dbReference type="EMBL" id="BAABDS010000022">
    <property type="protein sequence ID" value="GAA3707786.1"/>
    <property type="molecule type" value="Genomic_DNA"/>
</dbReference>
<sequence>MGLSGISASQLLILALILLLLFGSKKIRGLGSDLGSAIKGFKKTIKED</sequence>
<dbReference type="Proteomes" id="UP001501479">
    <property type="component" value="Unassembled WGS sequence"/>
</dbReference>
<dbReference type="Pfam" id="PF02416">
    <property type="entry name" value="TatA_B_E"/>
    <property type="match status" value="1"/>
</dbReference>
<keyword evidence="2 9" id="KW-0813">Transport</keyword>
<dbReference type="PANTHER" id="PTHR42982">
    <property type="entry name" value="SEC-INDEPENDENT PROTEIN TRANSLOCASE PROTEIN TATA"/>
    <property type="match status" value="1"/>
</dbReference>
<dbReference type="NCBIfam" id="TIGR01411">
    <property type="entry name" value="tatAE"/>
    <property type="match status" value="1"/>
</dbReference>
<evidence type="ECO:0000256" key="2">
    <source>
        <dbReference type="ARBA" id="ARBA00022448"/>
    </source>
</evidence>
<comment type="function">
    <text evidence="9">Part of the twin-arginine translocation (Tat) system that transports large folded proteins containing a characteristic twin-arginine motif in their signal peptide across membranes. TatA could form the protein-conducting channel of the Tat system.</text>
</comment>
<keyword evidence="5 9" id="KW-0653">Protein transport</keyword>
<dbReference type="PANTHER" id="PTHR42982:SF1">
    <property type="entry name" value="SEC-INDEPENDENT PROTEIN TRANSLOCASE PROTEIN TATA"/>
    <property type="match status" value="1"/>
</dbReference>
<keyword evidence="8 9" id="KW-0472">Membrane</keyword>
<evidence type="ECO:0000256" key="3">
    <source>
        <dbReference type="ARBA" id="ARBA00022475"/>
    </source>
</evidence>
<comment type="similarity">
    <text evidence="9">Belongs to the TatA/E family.</text>
</comment>
<gene>
    <name evidence="9" type="primary">tatA</name>
    <name evidence="10" type="ORF">GCM10022421_13390</name>
</gene>
<keyword evidence="3 9" id="KW-1003">Cell membrane</keyword>
<keyword evidence="4 9" id="KW-0812">Transmembrane</keyword>
<comment type="subunit">
    <text evidence="9">The Tat system comprises two distinct complexes: a TatABC complex, containing multiple copies of TatA, TatB and TatC subunits, and a separate TatA complex, containing only TatA subunits. Substrates initially bind to the TatABC complex, which probably triggers association of the separate TatA complex to form the active translocon.</text>
</comment>
<keyword evidence="6 9" id="KW-1133">Transmembrane helix</keyword>
<evidence type="ECO:0000256" key="4">
    <source>
        <dbReference type="ARBA" id="ARBA00022692"/>
    </source>
</evidence>
<evidence type="ECO:0000256" key="5">
    <source>
        <dbReference type="ARBA" id="ARBA00022927"/>
    </source>
</evidence>
<reference evidence="11" key="1">
    <citation type="journal article" date="2019" name="Int. J. Syst. Evol. Microbiol.">
        <title>The Global Catalogue of Microorganisms (GCM) 10K type strain sequencing project: providing services to taxonomists for standard genome sequencing and annotation.</title>
        <authorList>
            <consortium name="The Broad Institute Genomics Platform"/>
            <consortium name="The Broad Institute Genome Sequencing Center for Infectious Disease"/>
            <person name="Wu L."/>
            <person name="Ma J."/>
        </authorList>
    </citation>
    <scope>NUCLEOTIDE SEQUENCE [LARGE SCALE GENOMIC DNA]</scope>
    <source>
        <strain evidence="11">JCM 17329</strain>
    </source>
</reference>
<evidence type="ECO:0000256" key="7">
    <source>
        <dbReference type="ARBA" id="ARBA00023010"/>
    </source>
</evidence>
<evidence type="ECO:0000256" key="9">
    <source>
        <dbReference type="HAMAP-Rule" id="MF_00236"/>
    </source>
</evidence>
<evidence type="ECO:0000256" key="1">
    <source>
        <dbReference type="ARBA" id="ARBA00004162"/>
    </source>
</evidence>
<dbReference type="InterPro" id="IPR003369">
    <property type="entry name" value="TatA/B/E"/>
</dbReference>
<proteinExistence type="inferred from homology"/>
<dbReference type="Gene3D" id="1.20.5.3310">
    <property type="match status" value="1"/>
</dbReference>
<keyword evidence="11" id="KW-1185">Reference proteome</keyword>
<dbReference type="InterPro" id="IPR006312">
    <property type="entry name" value="TatA/E"/>
</dbReference>
<evidence type="ECO:0000256" key="6">
    <source>
        <dbReference type="ARBA" id="ARBA00022989"/>
    </source>
</evidence>